<evidence type="ECO:0000256" key="6">
    <source>
        <dbReference type="ARBA" id="ARBA00023204"/>
    </source>
</evidence>
<comment type="similarity">
    <text evidence="7">Belongs to the RecR family.</text>
</comment>
<evidence type="ECO:0000256" key="5">
    <source>
        <dbReference type="ARBA" id="ARBA00023172"/>
    </source>
</evidence>
<protein>
    <recommendedName>
        <fullName evidence="7">Recombination protein RecR</fullName>
    </recommendedName>
</protein>
<dbReference type="InterPro" id="IPR034137">
    <property type="entry name" value="TOPRIM_RecR"/>
</dbReference>
<keyword evidence="2 7" id="KW-0227">DNA damage</keyword>
<evidence type="ECO:0000256" key="1">
    <source>
        <dbReference type="ARBA" id="ARBA00022723"/>
    </source>
</evidence>
<dbReference type="Proteomes" id="UP000239010">
    <property type="component" value="Unassembled WGS sequence"/>
</dbReference>
<reference evidence="9 10" key="1">
    <citation type="submission" date="2017-11" db="EMBL/GenBank/DDBJ databases">
        <title>Genome sequence of Entomoplasma ellychniae ELCN-1 (ATCC 43707).</title>
        <authorList>
            <person name="Lo W.-S."/>
            <person name="Gasparich G.E."/>
            <person name="Kuo C.-H."/>
        </authorList>
    </citation>
    <scope>NUCLEOTIDE SEQUENCE [LARGE SCALE GENOMIC DNA]</scope>
    <source>
        <strain evidence="9 10">ELCN-1</strain>
    </source>
</reference>
<evidence type="ECO:0000313" key="9">
    <source>
        <dbReference type="EMBL" id="PPE04792.1"/>
    </source>
</evidence>
<accession>A0A8E2QW60</accession>
<dbReference type="GO" id="GO:0006281">
    <property type="term" value="P:DNA repair"/>
    <property type="evidence" value="ECO:0007669"/>
    <property type="project" value="UniProtKB-UniRule"/>
</dbReference>
<dbReference type="Gene3D" id="6.10.250.240">
    <property type="match status" value="1"/>
</dbReference>
<comment type="function">
    <text evidence="7">May play a role in DNA repair. It seems to be involved in an RecBC-independent recombinational process of DNA repair. It may act with RecF and RecO.</text>
</comment>
<dbReference type="AlphaFoldDB" id="A0A8E2QW60"/>
<keyword evidence="6 7" id="KW-0234">DNA repair</keyword>
<dbReference type="PANTHER" id="PTHR30446:SF0">
    <property type="entry name" value="RECOMBINATION PROTEIN RECR"/>
    <property type="match status" value="1"/>
</dbReference>
<keyword evidence="1 7" id="KW-0479">Metal-binding</keyword>
<evidence type="ECO:0000256" key="7">
    <source>
        <dbReference type="HAMAP-Rule" id="MF_00017"/>
    </source>
</evidence>
<dbReference type="Gene3D" id="3.40.1360.10">
    <property type="match status" value="1"/>
</dbReference>
<keyword evidence="10" id="KW-1185">Reference proteome</keyword>
<feature type="domain" description="Toprim" evidence="8">
    <location>
        <begin position="78"/>
        <end position="171"/>
    </location>
</feature>
<dbReference type="NCBIfam" id="TIGR00615">
    <property type="entry name" value="recR"/>
    <property type="match status" value="1"/>
</dbReference>
<organism evidence="9 10">
    <name type="scientific">Entomoplasma ellychniae</name>
    <dbReference type="NCBI Taxonomy" id="2114"/>
    <lineage>
        <taxon>Bacteria</taxon>
        <taxon>Bacillati</taxon>
        <taxon>Mycoplasmatota</taxon>
        <taxon>Mollicutes</taxon>
        <taxon>Entomoplasmatales</taxon>
        <taxon>Entomoplasmataceae</taxon>
        <taxon>Entomoplasma</taxon>
    </lineage>
</organism>
<dbReference type="CDD" id="cd01025">
    <property type="entry name" value="TOPRIM_recR"/>
    <property type="match status" value="1"/>
</dbReference>
<feature type="zinc finger region" description="C4-type" evidence="7">
    <location>
        <begin position="55"/>
        <end position="70"/>
    </location>
</feature>
<proteinExistence type="inferred from homology"/>
<dbReference type="PANTHER" id="PTHR30446">
    <property type="entry name" value="RECOMBINATION PROTEIN RECR"/>
    <property type="match status" value="1"/>
</dbReference>
<name>A0A8E2QW60_9MOLU</name>
<dbReference type="InterPro" id="IPR000093">
    <property type="entry name" value="DNA_Rcmb_RecR"/>
</dbReference>
<dbReference type="Pfam" id="PF21175">
    <property type="entry name" value="RecR_C"/>
    <property type="match status" value="1"/>
</dbReference>
<dbReference type="InterPro" id="IPR006171">
    <property type="entry name" value="TOPRIM_dom"/>
</dbReference>
<gene>
    <name evidence="7 9" type="primary">recR</name>
    <name evidence="9" type="ORF">EELLY_v1c04720</name>
</gene>
<dbReference type="Pfam" id="PF13662">
    <property type="entry name" value="Toprim_4"/>
    <property type="match status" value="1"/>
</dbReference>
<dbReference type="HAMAP" id="MF_00017">
    <property type="entry name" value="RecR"/>
    <property type="match status" value="1"/>
</dbReference>
<sequence length="196" mass="22693">MKNNLIEEIVYEISKNTSLTQKTTQRLLNNLIKDQDIFNNFIKNLDTLKAQVSMCCICNYYKIDKKCIICSDESRDQNIICVVSNQLNVDNIEKNNQYKGLYHVLDSEINLNKNVSLNDIDFESLFKRLSKSKELILALNATFEGELTANYIYHETKKLNINVTRIAKGIPMGGSLDYMDELTLIDAFKNRKKYEV</sequence>
<evidence type="ECO:0000259" key="8">
    <source>
        <dbReference type="PROSITE" id="PS50880"/>
    </source>
</evidence>
<dbReference type="PROSITE" id="PS50880">
    <property type="entry name" value="TOPRIM"/>
    <property type="match status" value="1"/>
</dbReference>
<keyword evidence="5 7" id="KW-0233">DNA recombination</keyword>
<dbReference type="SUPFAM" id="SSF111304">
    <property type="entry name" value="Recombination protein RecR"/>
    <property type="match status" value="1"/>
</dbReference>
<dbReference type="RefSeq" id="WP_104205881.1">
    <property type="nucleotide sequence ID" value="NZ_PHND01000001.1"/>
</dbReference>
<evidence type="ECO:0000256" key="3">
    <source>
        <dbReference type="ARBA" id="ARBA00022771"/>
    </source>
</evidence>
<dbReference type="GO" id="GO:0003677">
    <property type="term" value="F:DNA binding"/>
    <property type="evidence" value="ECO:0007669"/>
    <property type="project" value="UniProtKB-UniRule"/>
</dbReference>
<dbReference type="InterPro" id="IPR023627">
    <property type="entry name" value="Rcmb_RecR"/>
</dbReference>
<evidence type="ECO:0000256" key="2">
    <source>
        <dbReference type="ARBA" id="ARBA00022763"/>
    </source>
</evidence>
<evidence type="ECO:0000313" key="10">
    <source>
        <dbReference type="Proteomes" id="UP000239010"/>
    </source>
</evidence>
<dbReference type="GO" id="GO:0006310">
    <property type="term" value="P:DNA recombination"/>
    <property type="evidence" value="ECO:0007669"/>
    <property type="project" value="UniProtKB-UniRule"/>
</dbReference>
<keyword evidence="3 7" id="KW-0863">Zinc-finger</keyword>
<evidence type="ECO:0000256" key="4">
    <source>
        <dbReference type="ARBA" id="ARBA00022833"/>
    </source>
</evidence>
<comment type="caution">
    <text evidence="9">The sequence shown here is derived from an EMBL/GenBank/DDBJ whole genome shotgun (WGS) entry which is preliminary data.</text>
</comment>
<dbReference type="GO" id="GO:0008270">
    <property type="term" value="F:zinc ion binding"/>
    <property type="evidence" value="ECO:0007669"/>
    <property type="project" value="UniProtKB-KW"/>
</dbReference>
<dbReference type="EMBL" id="PHND01000001">
    <property type="protein sequence ID" value="PPE04792.1"/>
    <property type="molecule type" value="Genomic_DNA"/>
</dbReference>
<keyword evidence="4 7" id="KW-0862">Zinc</keyword>